<dbReference type="InterPro" id="IPR046938">
    <property type="entry name" value="DNA_clamp_sf"/>
</dbReference>
<dbReference type="Gene3D" id="3.70.10.10">
    <property type="match status" value="1"/>
</dbReference>
<evidence type="ECO:0000259" key="13">
    <source>
        <dbReference type="Pfam" id="PF02768"/>
    </source>
</evidence>
<evidence type="ECO:0000256" key="1">
    <source>
        <dbReference type="ARBA" id="ARBA00004496"/>
    </source>
</evidence>
<dbReference type="AlphaFoldDB" id="A0A1P8UD17"/>
<dbReference type="InterPro" id="IPR022635">
    <property type="entry name" value="DNA_polIII_beta_C"/>
</dbReference>
<reference evidence="14 15" key="1">
    <citation type="submission" date="2017-01" db="EMBL/GenBank/DDBJ databases">
        <title>Draft sequence of Acidihalobacter ferrooxidans strain DSM 14175 (strain V8).</title>
        <authorList>
            <person name="Khaleque H.N."/>
            <person name="Ramsay J.P."/>
            <person name="Murphy R.J.T."/>
            <person name="Kaksonen A.H."/>
            <person name="Boxall N.J."/>
            <person name="Watkin E.L.J."/>
        </authorList>
    </citation>
    <scope>NUCLEOTIDE SEQUENCE [LARGE SCALE GENOMIC DNA]</scope>
    <source>
        <strain evidence="14 15">V8</strain>
    </source>
</reference>
<comment type="subcellular location">
    <subcellularLocation>
        <location evidence="1 10">Cytoplasm</location>
    </subcellularLocation>
</comment>
<dbReference type="KEGG" id="afy:BW247_00010"/>
<keyword evidence="6 10" id="KW-0548">Nucleotidyltransferase</keyword>
<dbReference type="OrthoDB" id="8421503at2"/>
<keyword evidence="9" id="KW-0238">DNA-binding</keyword>
<evidence type="ECO:0000256" key="9">
    <source>
        <dbReference type="ARBA" id="ARBA00023125"/>
    </source>
</evidence>
<dbReference type="FunFam" id="3.10.150.10:FF:000001">
    <property type="entry name" value="Beta sliding clamp"/>
    <property type="match status" value="1"/>
</dbReference>
<comment type="function">
    <text evidence="10">Confers DNA tethering and processivity to DNA polymerases and other proteins. Acts as a clamp, forming a ring around DNA (a reaction catalyzed by the clamp-loading complex) which diffuses in an ATP-independent manner freely and bidirectionally along dsDNA. Initially characterized for its ability to contact the catalytic subunit of DNA polymerase III (Pol III), a complex, multichain enzyme responsible for most of the replicative synthesis in bacteria; Pol III exhibits 3'-5' exonuclease proofreading activity. The beta chain is required for initiation of replication as well as for processivity of DNA replication.</text>
</comment>
<evidence type="ECO:0000259" key="12">
    <source>
        <dbReference type="Pfam" id="PF02767"/>
    </source>
</evidence>
<evidence type="ECO:0000256" key="3">
    <source>
        <dbReference type="ARBA" id="ARBA00021035"/>
    </source>
</evidence>
<dbReference type="GO" id="GO:0005737">
    <property type="term" value="C:cytoplasm"/>
    <property type="evidence" value="ECO:0007669"/>
    <property type="project" value="UniProtKB-SubCell"/>
</dbReference>
<dbReference type="RefSeq" id="WP_076835008.1">
    <property type="nucleotide sequence ID" value="NZ_CP019434.1"/>
</dbReference>
<keyword evidence="7 10" id="KW-0235">DNA replication</keyword>
<evidence type="ECO:0000256" key="10">
    <source>
        <dbReference type="PIRNR" id="PIRNR000804"/>
    </source>
</evidence>
<dbReference type="InterPro" id="IPR001001">
    <property type="entry name" value="DNA_polIII_beta"/>
</dbReference>
<dbReference type="Pfam" id="PF00712">
    <property type="entry name" value="DNA_pol3_beta"/>
    <property type="match status" value="1"/>
</dbReference>
<dbReference type="Gene3D" id="3.10.150.10">
    <property type="entry name" value="DNA Polymerase III, subunit A, domain 2"/>
    <property type="match status" value="1"/>
</dbReference>
<dbReference type="InterPro" id="IPR022637">
    <property type="entry name" value="DNA_polIII_beta_cen"/>
</dbReference>
<dbReference type="CDD" id="cd00140">
    <property type="entry name" value="beta_clamp"/>
    <property type="match status" value="1"/>
</dbReference>
<evidence type="ECO:0000256" key="4">
    <source>
        <dbReference type="ARBA" id="ARBA00022490"/>
    </source>
</evidence>
<protein>
    <recommendedName>
        <fullName evidence="3 10">Beta sliding clamp</fullName>
    </recommendedName>
</protein>
<evidence type="ECO:0000313" key="14">
    <source>
        <dbReference type="EMBL" id="APZ41683.1"/>
    </source>
</evidence>
<dbReference type="Pfam" id="PF02768">
    <property type="entry name" value="DNA_pol3_beta_3"/>
    <property type="match status" value="1"/>
</dbReference>
<proteinExistence type="inferred from homology"/>
<dbReference type="Pfam" id="PF02767">
    <property type="entry name" value="DNA_pol3_beta_2"/>
    <property type="match status" value="1"/>
</dbReference>
<dbReference type="GO" id="GO:0003677">
    <property type="term" value="F:DNA binding"/>
    <property type="evidence" value="ECO:0007669"/>
    <property type="project" value="UniProtKB-UniRule"/>
</dbReference>
<organism evidence="14 15">
    <name type="scientific">Acidihalobacter ferrooxydans</name>
    <dbReference type="NCBI Taxonomy" id="1765967"/>
    <lineage>
        <taxon>Bacteria</taxon>
        <taxon>Pseudomonadati</taxon>
        <taxon>Pseudomonadota</taxon>
        <taxon>Gammaproteobacteria</taxon>
        <taxon>Chromatiales</taxon>
        <taxon>Ectothiorhodospiraceae</taxon>
        <taxon>Acidihalobacter</taxon>
    </lineage>
</organism>
<feature type="domain" description="DNA polymerase III beta sliding clamp central" evidence="12">
    <location>
        <begin position="130"/>
        <end position="243"/>
    </location>
</feature>
<dbReference type="EMBL" id="CP019434">
    <property type="protein sequence ID" value="APZ41683.1"/>
    <property type="molecule type" value="Genomic_DNA"/>
</dbReference>
<dbReference type="STRING" id="1765967.BW247_00010"/>
<dbReference type="GO" id="GO:0008408">
    <property type="term" value="F:3'-5' exonuclease activity"/>
    <property type="evidence" value="ECO:0007669"/>
    <property type="project" value="InterPro"/>
</dbReference>
<dbReference type="NCBIfam" id="TIGR00663">
    <property type="entry name" value="dnan"/>
    <property type="match status" value="1"/>
</dbReference>
<dbReference type="Proteomes" id="UP000243807">
    <property type="component" value="Chromosome"/>
</dbReference>
<gene>
    <name evidence="14" type="ORF">BW247_00010</name>
</gene>
<name>A0A1P8UD17_9GAMM</name>
<feature type="domain" description="DNA polymerase III beta sliding clamp C-terminal" evidence="13">
    <location>
        <begin position="246"/>
        <end position="365"/>
    </location>
</feature>
<evidence type="ECO:0000256" key="2">
    <source>
        <dbReference type="ARBA" id="ARBA00010752"/>
    </source>
</evidence>
<dbReference type="PANTHER" id="PTHR30478:SF0">
    <property type="entry name" value="BETA SLIDING CLAMP"/>
    <property type="match status" value="1"/>
</dbReference>
<dbReference type="PIRSF" id="PIRSF000804">
    <property type="entry name" value="DNA_pol_III_b"/>
    <property type="match status" value="1"/>
</dbReference>
<dbReference type="SMART" id="SM00480">
    <property type="entry name" value="POL3Bc"/>
    <property type="match status" value="1"/>
</dbReference>
<sequence length="366" mass="41034">MKFTIQREAFLKPLQQLIGVVERRQTMAVLANVLLQIKENALWLTTTDLEIELVSHCLPEHIDSDTPITVPARKLFDICRSLPEHALIEFSMDNERAHIHAGRSRFSLTTLPADDYPALDNFVSQADFALPKAQLKGLLSHTAFAMAQQDVRYYLNGLLLEVSADQITCVATDGHRLAFAKLEAALGSGEYSVIVPRKAVTELGRLITDGDGDVKVRLGTNSIELTFDGVRFTSKLIDGRFPDYQRVIPSSNEKSIQINRDLLRQALQRASILSNEKYRGVRVGLRENFLCIEAHNPEQEEAQVELEIEYTGDELDIGFNLTYMLDVINTVAGDSLQLQFRDSSSSVLIKDPSEEAALYVIMPMRL</sequence>
<accession>A0A1P8UD17</accession>
<dbReference type="GO" id="GO:0042802">
    <property type="term" value="F:identical protein binding"/>
    <property type="evidence" value="ECO:0007669"/>
    <property type="project" value="UniProtKB-ARBA"/>
</dbReference>
<dbReference type="SUPFAM" id="SSF55979">
    <property type="entry name" value="DNA clamp"/>
    <property type="match status" value="3"/>
</dbReference>
<evidence type="ECO:0000256" key="8">
    <source>
        <dbReference type="ARBA" id="ARBA00022932"/>
    </source>
</evidence>
<evidence type="ECO:0000259" key="11">
    <source>
        <dbReference type="Pfam" id="PF00712"/>
    </source>
</evidence>
<dbReference type="GO" id="GO:0009360">
    <property type="term" value="C:DNA polymerase III complex"/>
    <property type="evidence" value="ECO:0007669"/>
    <property type="project" value="InterPro"/>
</dbReference>
<keyword evidence="8 10" id="KW-0239">DNA-directed DNA polymerase</keyword>
<comment type="subunit">
    <text evidence="10">Forms a ring-shaped head-to-tail homodimer around DNA.</text>
</comment>
<evidence type="ECO:0000313" key="15">
    <source>
        <dbReference type="Proteomes" id="UP000243807"/>
    </source>
</evidence>
<evidence type="ECO:0000256" key="7">
    <source>
        <dbReference type="ARBA" id="ARBA00022705"/>
    </source>
</evidence>
<dbReference type="GO" id="GO:0003887">
    <property type="term" value="F:DNA-directed DNA polymerase activity"/>
    <property type="evidence" value="ECO:0007669"/>
    <property type="project" value="UniProtKB-UniRule"/>
</dbReference>
<evidence type="ECO:0000256" key="5">
    <source>
        <dbReference type="ARBA" id="ARBA00022679"/>
    </source>
</evidence>
<feature type="domain" description="DNA polymerase III beta sliding clamp N-terminal" evidence="11">
    <location>
        <begin position="1"/>
        <end position="120"/>
    </location>
</feature>
<keyword evidence="4 10" id="KW-0963">Cytoplasm</keyword>
<dbReference type="PANTHER" id="PTHR30478">
    <property type="entry name" value="DNA POLYMERASE III SUBUNIT BETA"/>
    <property type="match status" value="1"/>
</dbReference>
<keyword evidence="5 10" id="KW-0808">Transferase</keyword>
<dbReference type="InterPro" id="IPR022634">
    <property type="entry name" value="DNA_polIII_beta_N"/>
</dbReference>
<keyword evidence="15" id="KW-1185">Reference proteome</keyword>
<evidence type="ECO:0000256" key="6">
    <source>
        <dbReference type="ARBA" id="ARBA00022695"/>
    </source>
</evidence>
<comment type="similarity">
    <text evidence="2 10">Belongs to the beta sliding clamp family.</text>
</comment>
<dbReference type="GO" id="GO:0006271">
    <property type="term" value="P:DNA strand elongation involved in DNA replication"/>
    <property type="evidence" value="ECO:0007669"/>
    <property type="project" value="TreeGrafter"/>
</dbReference>